<gene>
    <name evidence="1" type="ORF">SAMN02745181_2867</name>
</gene>
<dbReference type="InParanoid" id="A0A1M6NII7"/>
<accession>A0A1M6NII7</accession>
<protein>
    <submittedName>
        <fullName evidence="1">Uncharacterized protein</fullName>
    </submittedName>
</protein>
<dbReference type="AlphaFoldDB" id="A0A1M6NII7"/>
<dbReference type="OrthoDB" id="9776303at2"/>
<sequence length="465" mass="54429">MFRWILNKLKGRPDVTQAGTAPGRVSIDLTFEELHRNYDIRTSEFKGLSLSSIRQEARLAHWIGASDYSGFIRERSLRFIIDHFQEGDEERIMLRLSDWVPQISSIASDWIIANFNQLPLSAIYANQRIILYLSRKARVVTKPAYKVIQRDVLERVSHLDEECFFKFDLAFRKYLYKLSMNGDQKLRPWMMSDSDPRNRLLLLNLIGECDRLTDTEVAAFESDRSALVRRRYLYYLLSQGKMASEDFLWSMALHKSKGLRDLGRYYLEKEYQRDVYAKYAGLSGESFYYIADYERASDLDVFVRGVREGCKRTRMLCLQAIVNLEPKRILELSIHDLLKASGSEKFIVYQVLPDLLTLEELRSYREDIESASPSGCEHYMNMIGRKSFWAFVCDGLDYLIKDTSESSVRSLVFDTIQRKNSIFEQLSSELEFRIQSKLEELENSSKGEYSKWIEHVRFILKNALS</sequence>
<keyword evidence="2" id="KW-1185">Reference proteome</keyword>
<reference evidence="1 2" key="1">
    <citation type="submission" date="2016-11" db="EMBL/GenBank/DDBJ databases">
        <authorList>
            <person name="Jaros S."/>
            <person name="Januszkiewicz K."/>
            <person name="Wedrychowicz H."/>
        </authorList>
    </citation>
    <scope>NUCLEOTIDE SEQUENCE [LARGE SCALE GENOMIC DNA]</scope>
    <source>
        <strain evidence="1 2">DSM 18772</strain>
    </source>
</reference>
<dbReference type="STRING" id="1123071.SAMN02745181_2867"/>
<name>A0A1M6NII7_9BACT</name>
<dbReference type="RefSeq" id="WP_143184441.1">
    <property type="nucleotide sequence ID" value="NZ_FQYR01000005.1"/>
</dbReference>
<proteinExistence type="predicted"/>
<evidence type="ECO:0000313" key="1">
    <source>
        <dbReference type="EMBL" id="SHJ95500.1"/>
    </source>
</evidence>
<organism evidence="1 2">
    <name type="scientific">Rubritalea squalenifaciens DSM 18772</name>
    <dbReference type="NCBI Taxonomy" id="1123071"/>
    <lineage>
        <taxon>Bacteria</taxon>
        <taxon>Pseudomonadati</taxon>
        <taxon>Verrucomicrobiota</taxon>
        <taxon>Verrucomicrobiia</taxon>
        <taxon>Verrucomicrobiales</taxon>
        <taxon>Rubritaleaceae</taxon>
        <taxon>Rubritalea</taxon>
    </lineage>
</organism>
<dbReference type="EMBL" id="FQYR01000005">
    <property type="protein sequence ID" value="SHJ95500.1"/>
    <property type="molecule type" value="Genomic_DNA"/>
</dbReference>
<evidence type="ECO:0000313" key="2">
    <source>
        <dbReference type="Proteomes" id="UP000184510"/>
    </source>
</evidence>
<dbReference type="Proteomes" id="UP000184510">
    <property type="component" value="Unassembled WGS sequence"/>
</dbReference>